<keyword evidence="4" id="KW-0804">Transcription</keyword>
<name>A0A921SNV9_9MICO</name>
<dbReference type="Pfam" id="PF00126">
    <property type="entry name" value="HTH_1"/>
    <property type="match status" value="1"/>
</dbReference>
<dbReference type="FunFam" id="1.10.10.10:FF:000001">
    <property type="entry name" value="LysR family transcriptional regulator"/>
    <property type="match status" value="1"/>
</dbReference>
<reference evidence="6" key="2">
    <citation type="submission" date="2021-09" db="EMBL/GenBank/DDBJ databases">
        <authorList>
            <person name="Gilroy R."/>
        </authorList>
    </citation>
    <scope>NUCLEOTIDE SEQUENCE</scope>
    <source>
        <strain evidence="6">ChiGjej5B5-7349</strain>
    </source>
</reference>
<dbReference type="InterPro" id="IPR005119">
    <property type="entry name" value="LysR_subst-bd"/>
</dbReference>
<dbReference type="Proteomes" id="UP000784435">
    <property type="component" value="Unassembled WGS sequence"/>
</dbReference>
<dbReference type="SUPFAM" id="SSF46785">
    <property type="entry name" value="Winged helix' DNA-binding domain"/>
    <property type="match status" value="1"/>
</dbReference>
<dbReference type="Gene3D" id="1.10.10.10">
    <property type="entry name" value="Winged helix-like DNA-binding domain superfamily/Winged helix DNA-binding domain"/>
    <property type="match status" value="1"/>
</dbReference>
<organism evidence="6 7">
    <name type="scientific">Brevibacterium senegalense</name>
    <dbReference type="NCBI Taxonomy" id="1033736"/>
    <lineage>
        <taxon>Bacteria</taxon>
        <taxon>Bacillati</taxon>
        <taxon>Actinomycetota</taxon>
        <taxon>Actinomycetes</taxon>
        <taxon>Micrococcales</taxon>
        <taxon>Brevibacteriaceae</taxon>
        <taxon>Brevibacterium</taxon>
    </lineage>
</organism>
<evidence type="ECO:0000256" key="2">
    <source>
        <dbReference type="ARBA" id="ARBA00023015"/>
    </source>
</evidence>
<evidence type="ECO:0000313" key="6">
    <source>
        <dbReference type="EMBL" id="HJG80845.1"/>
    </source>
</evidence>
<dbReference type="GO" id="GO:0032993">
    <property type="term" value="C:protein-DNA complex"/>
    <property type="evidence" value="ECO:0007669"/>
    <property type="project" value="TreeGrafter"/>
</dbReference>
<dbReference type="GO" id="GO:0003677">
    <property type="term" value="F:DNA binding"/>
    <property type="evidence" value="ECO:0007669"/>
    <property type="project" value="UniProtKB-KW"/>
</dbReference>
<evidence type="ECO:0000313" key="7">
    <source>
        <dbReference type="Proteomes" id="UP000784435"/>
    </source>
</evidence>
<dbReference type="PROSITE" id="PS50931">
    <property type="entry name" value="HTH_LYSR"/>
    <property type="match status" value="1"/>
</dbReference>
<dbReference type="PRINTS" id="PR00039">
    <property type="entry name" value="HTHLYSR"/>
</dbReference>
<comment type="similarity">
    <text evidence="1">Belongs to the LysR transcriptional regulatory family.</text>
</comment>
<dbReference type="AlphaFoldDB" id="A0A921SNV9"/>
<evidence type="ECO:0000259" key="5">
    <source>
        <dbReference type="PROSITE" id="PS50931"/>
    </source>
</evidence>
<dbReference type="SUPFAM" id="SSF53850">
    <property type="entry name" value="Periplasmic binding protein-like II"/>
    <property type="match status" value="1"/>
</dbReference>
<dbReference type="InterPro" id="IPR036390">
    <property type="entry name" value="WH_DNA-bd_sf"/>
</dbReference>
<dbReference type="EMBL" id="DYUK01000227">
    <property type="protein sequence ID" value="HJG80845.1"/>
    <property type="molecule type" value="Genomic_DNA"/>
</dbReference>
<keyword evidence="2" id="KW-0805">Transcription regulation</keyword>
<sequence>MELQQVRAFLAVAEELHFGRAAERLGIAQPPLSRAIRQFEQELGADLFHRTTRHVSLAPAGEALLGPARELLEAAETAQRSVTMASAGDVGRVRLGLGTLSSHRVASRLVAESHRRKPGITVELESNVYTEEGIARLRDGTLDLALVRWQTQPPGISGRPALYERPMVAVHAEHRLAGRSSVTIDELRDEPFILLPADPGSTMRDLTLQWCYEAGFAPRVVQEAPDTQLVSALVAAEMGITITYDSVMAHIHDPHLVAVPLAIEHDPIVVYLAHRAGEAAPALREVLAAAAEAVPTPSPPVHTVAAHRAAATDPVLTSTIPTYKETL</sequence>
<dbReference type="Pfam" id="PF03466">
    <property type="entry name" value="LysR_substrate"/>
    <property type="match status" value="1"/>
</dbReference>
<dbReference type="InterPro" id="IPR036388">
    <property type="entry name" value="WH-like_DNA-bd_sf"/>
</dbReference>
<evidence type="ECO:0000256" key="3">
    <source>
        <dbReference type="ARBA" id="ARBA00023125"/>
    </source>
</evidence>
<dbReference type="InterPro" id="IPR000847">
    <property type="entry name" value="LysR_HTH_N"/>
</dbReference>
<evidence type="ECO:0000256" key="1">
    <source>
        <dbReference type="ARBA" id="ARBA00009437"/>
    </source>
</evidence>
<dbReference type="GO" id="GO:0003700">
    <property type="term" value="F:DNA-binding transcription factor activity"/>
    <property type="evidence" value="ECO:0007669"/>
    <property type="project" value="InterPro"/>
</dbReference>
<dbReference type="PANTHER" id="PTHR30346">
    <property type="entry name" value="TRANSCRIPTIONAL DUAL REGULATOR HCAR-RELATED"/>
    <property type="match status" value="1"/>
</dbReference>
<dbReference type="Gene3D" id="3.40.190.10">
    <property type="entry name" value="Periplasmic binding protein-like II"/>
    <property type="match status" value="2"/>
</dbReference>
<proteinExistence type="inferred from homology"/>
<reference evidence="6" key="1">
    <citation type="journal article" date="2021" name="PeerJ">
        <title>Extensive microbial diversity within the chicken gut microbiome revealed by metagenomics and culture.</title>
        <authorList>
            <person name="Gilroy R."/>
            <person name="Ravi A."/>
            <person name="Getino M."/>
            <person name="Pursley I."/>
            <person name="Horton D.L."/>
            <person name="Alikhan N.F."/>
            <person name="Baker D."/>
            <person name="Gharbi K."/>
            <person name="Hall N."/>
            <person name="Watson M."/>
            <person name="Adriaenssens E.M."/>
            <person name="Foster-Nyarko E."/>
            <person name="Jarju S."/>
            <person name="Secka A."/>
            <person name="Antonio M."/>
            <person name="Oren A."/>
            <person name="Chaudhuri R.R."/>
            <person name="La Ragione R."/>
            <person name="Hildebrand F."/>
            <person name="Pallen M.J."/>
        </authorList>
    </citation>
    <scope>NUCLEOTIDE SEQUENCE</scope>
    <source>
        <strain evidence="6">ChiGjej5B5-7349</strain>
    </source>
</reference>
<protein>
    <submittedName>
        <fullName evidence="6">LysR family transcriptional regulator</fullName>
    </submittedName>
</protein>
<comment type="caution">
    <text evidence="6">The sequence shown here is derived from an EMBL/GenBank/DDBJ whole genome shotgun (WGS) entry which is preliminary data.</text>
</comment>
<dbReference type="CDD" id="cd08414">
    <property type="entry name" value="PBP2_LTTR_aromatics_like"/>
    <property type="match status" value="1"/>
</dbReference>
<accession>A0A921SNV9</accession>
<dbReference type="PANTHER" id="PTHR30346:SF28">
    <property type="entry name" value="HTH-TYPE TRANSCRIPTIONAL REGULATOR CYNR"/>
    <property type="match status" value="1"/>
</dbReference>
<gene>
    <name evidence="6" type="ORF">K8V08_10585</name>
</gene>
<feature type="domain" description="HTH lysR-type" evidence="5">
    <location>
        <begin position="1"/>
        <end position="58"/>
    </location>
</feature>
<evidence type="ECO:0000256" key="4">
    <source>
        <dbReference type="ARBA" id="ARBA00023163"/>
    </source>
</evidence>
<keyword evidence="3" id="KW-0238">DNA-binding</keyword>